<proteinExistence type="predicted"/>
<name>H2BVT4_GILLR</name>
<dbReference type="STRING" id="865937.Gilli_1143"/>
<gene>
    <name evidence="1" type="ORF">Gilli_1143</name>
</gene>
<dbReference type="eggNOG" id="ENOG502Z8CE">
    <property type="taxonomic scope" value="Bacteria"/>
</dbReference>
<sequence length="367" mass="42455">MKKITLCLFLLSYAFSHSQNEIKKYYAFDANYFYGSIMEHNPDLAHLITGHPTGVILSLNRKTYGLEAWERRYNYPDFGYSFSYQDMKNEFLGESYALYAHFNFYFLKRNLMFRIGQGLAYNTNPYHQDDNYFNNAFGSSVMSSTYLMANYHRQNIFKGFGLQAGVSIIHYSNADFKSPNNSTNTFTFNLGLNYLLEHENIPEFIPKDPKEKKYSEPIHYNFALRSGVNTPGIIGSKTYPFLTLTAFADKVINKKSTLQAGTEVFFSRALEEFIYYQSVAFPSGKTVGDEDSKRVGVFVGHQLSFNKMSLITQVGFYAYYPYDDYVERIYNRLGLRRKISENWWASATVRSHAANAEAVEFTLGYRL</sequence>
<evidence type="ECO:0000313" key="1">
    <source>
        <dbReference type="EMBL" id="EHQ01817.1"/>
    </source>
</evidence>
<dbReference type="AlphaFoldDB" id="H2BVT4"/>
<dbReference type="RefSeq" id="WP_006988139.1">
    <property type="nucleotide sequence ID" value="NZ_JH594606.1"/>
</dbReference>
<organism evidence="1 2">
    <name type="scientific">Gillisia limnaea (strain DSM 15749 / LMG 21470 / R-8282)</name>
    <dbReference type="NCBI Taxonomy" id="865937"/>
    <lineage>
        <taxon>Bacteria</taxon>
        <taxon>Pseudomonadati</taxon>
        <taxon>Bacteroidota</taxon>
        <taxon>Flavobacteriia</taxon>
        <taxon>Flavobacteriales</taxon>
        <taxon>Flavobacteriaceae</taxon>
        <taxon>Gillisia</taxon>
    </lineage>
</organism>
<dbReference type="InterPro" id="IPR018550">
    <property type="entry name" value="Lipid-A_deacylase-rel"/>
</dbReference>
<dbReference type="HOGENOM" id="CLU_057487_0_0_10"/>
<protein>
    <submittedName>
        <fullName evidence="1">Lipid A 3-O-deacylase-related protein</fullName>
    </submittedName>
</protein>
<dbReference type="Pfam" id="PF09411">
    <property type="entry name" value="PagL"/>
    <property type="match status" value="1"/>
</dbReference>
<dbReference type="Gene3D" id="2.40.160.20">
    <property type="match status" value="1"/>
</dbReference>
<keyword evidence="2" id="KW-1185">Reference proteome</keyword>
<dbReference type="OrthoDB" id="627554at2"/>
<dbReference type="Proteomes" id="UP000003844">
    <property type="component" value="Unassembled WGS sequence"/>
</dbReference>
<reference evidence="2" key="1">
    <citation type="journal article" date="2012" name="Stand. Genomic Sci.">
        <title>Genome sequence of the Antarctic rhodopsins-containing flavobacterium Gillisia limnaea type strain (R-8282(T)).</title>
        <authorList>
            <person name="Riedel T."/>
            <person name="Held B."/>
            <person name="Nolan M."/>
            <person name="Lucas S."/>
            <person name="Lapidus A."/>
            <person name="Tice H."/>
            <person name="Del Rio T.G."/>
            <person name="Cheng J.F."/>
            <person name="Han C."/>
            <person name="Tapia R."/>
            <person name="Goodwin L.A."/>
            <person name="Pitluck S."/>
            <person name="Liolios K."/>
            <person name="Mavromatis K."/>
            <person name="Pagani I."/>
            <person name="Ivanova N."/>
            <person name="Mikhailova N."/>
            <person name="Pati A."/>
            <person name="Chen A."/>
            <person name="Palaniappan K."/>
            <person name="Land M."/>
            <person name="Rohde M."/>
            <person name="Tindall B.J."/>
            <person name="Detter J.C."/>
            <person name="Goker M."/>
            <person name="Bristow J."/>
            <person name="Eisen J.A."/>
            <person name="Markowitz V."/>
            <person name="Hugenholtz P."/>
            <person name="Kyrpides N.C."/>
            <person name="Klenk H.P."/>
            <person name="Woyke T."/>
        </authorList>
    </citation>
    <scope>NUCLEOTIDE SEQUENCE [LARGE SCALE GENOMIC DNA]</scope>
    <source>
        <strain evidence="2">DSM 15749 / LMG 21470 / R-8282</strain>
    </source>
</reference>
<accession>H2BVT4</accession>
<evidence type="ECO:0000313" key="2">
    <source>
        <dbReference type="Proteomes" id="UP000003844"/>
    </source>
</evidence>
<dbReference type="EMBL" id="JH594606">
    <property type="protein sequence ID" value="EHQ01817.1"/>
    <property type="molecule type" value="Genomic_DNA"/>
</dbReference>